<dbReference type="InterPro" id="IPR029058">
    <property type="entry name" value="AB_hydrolase_fold"/>
</dbReference>
<accession>A0A0F9KNN6</accession>
<organism evidence="1">
    <name type="scientific">marine sediment metagenome</name>
    <dbReference type="NCBI Taxonomy" id="412755"/>
    <lineage>
        <taxon>unclassified sequences</taxon>
        <taxon>metagenomes</taxon>
        <taxon>ecological metagenomes</taxon>
    </lineage>
</organism>
<dbReference type="Gene3D" id="3.40.50.1820">
    <property type="entry name" value="alpha/beta hydrolase"/>
    <property type="match status" value="1"/>
</dbReference>
<proteinExistence type="predicted"/>
<dbReference type="AlphaFoldDB" id="A0A0F9KNN6"/>
<gene>
    <name evidence="1" type="ORF">LCGC14_1680850</name>
</gene>
<dbReference type="Pfam" id="PF05728">
    <property type="entry name" value="UPF0227"/>
    <property type="match status" value="1"/>
</dbReference>
<evidence type="ECO:0000313" key="1">
    <source>
        <dbReference type="EMBL" id="KKM16935.1"/>
    </source>
</evidence>
<feature type="non-terminal residue" evidence="1">
    <location>
        <position position="179"/>
    </location>
</feature>
<dbReference type="PANTHER" id="PTHR35602">
    <property type="entry name" value="ESTERASE YQIA-RELATED"/>
    <property type="match status" value="1"/>
</dbReference>
<protein>
    <recommendedName>
        <fullName evidence="2">Esterase YqiA</fullName>
    </recommendedName>
</protein>
<dbReference type="PANTHER" id="PTHR35602:SF3">
    <property type="entry name" value="ESTERASE YQIA"/>
    <property type="match status" value="1"/>
</dbReference>
<dbReference type="InterPro" id="IPR008886">
    <property type="entry name" value="UPF0227/Esterase_YqiA"/>
</dbReference>
<reference evidence="1" key="1">
    <citation type="journal article" date="2015" name="Nature">
        <title>Complex archaea that bridge the gap between prokaryotes and eukaryotes.</title>
        <authorList>
            <person name="Spang A."/>
            <person name="Saw J.H."/>
            <person name="Jorgensen S.L."/>
            <person name="Zaremba-Niedzwiedzka K."/>
            <person name="Martijn J."/>
            <person name="Lind A.E."/>
            <person name="van Eijk R."/>
            <person name="Schleper C."/>
            <person name="Guy L."/>
            <person name="Ettema T.J."/>
        </authorList>
    </citation>
    <scope>NUCLEOTIDE SEQUENCE</scope>
</reference>
<comment type="caution">
    <text evidence="1">The sequence shown here is derived from an EMBL/GenBank/DDBJ whole genome shotgun (WGS) entry which is preliminary data.</text>
</comment>
<evidence type="ECO:0008006" key="2">
    <source>
        <dbReference type="Google" id="ProtNLM"/>
    </source>
</evidence>
<dbReference type="EMBL" id="LAZR01014564">
    <property type="protein sequence ID" value="KKM16935.1"/>
    <property type="molecule type" value="Genomic_DNA"/>
</dbReference>
<dbReference type="SUPFAM" id="SSF53474">
    <property type="entry name" value="alpha/beta-Hydrolases"/>
    <property type="match status" value="1"/>
</dbReference>
<sequence>MALIYIHGFNSSPASLKAKQTADWLSVKAPEIPYICPALSSKPDLAIEQLNTLIDSTIESSPGPVGLIGSSMGGYYATWLGEKYGLKAVLVNPAVRPYEFMLEYLGENANYHTGERYILEPKHVDVAKSLEVDSLKNPKNYWVLLQTGDEVLGYRQAEARYADCDLTIEQGGDHSFQHY</sequence>
<name>A0A0F9KNN6_9ZZZZ</name>